<protein>
    <submittedName>
        <fullName evidence="2">Uncharacterized protein</fullName>
    </submittedName>
</protein>
<name>A0A6A2X522_HIBSY</name>
<reference evidence="2" key="1">
    <citation type="submission" date="2019-09" db="EMBL/GenBank/DDBJ databases">
        <title>Draft genome information of white flower Hibiscus syriacus.</title>
        <authorList>
            <person name="Kim Y.-M."/>
        </authorList>
    </citation>
    <scope>NUCLEOTIDE SEQUENCE [LARGE SCALE GENOMIC DNA]</scope>
    <source>
        <strain evidence="2">YM2019G1</strain>
    </source>
</reference>
<dbReference type="EMBL" id="VEPZ02001716">
    <property type="protein sequence ID" value="KAE8662175.1"/>
    <property type="molecule type" value="Genomic_DNA"/>
</dbReference>
<dbReference type="Proteomes" id="UP000436088">
    <property type="component" value="Unassembled WGS sequence"/>
</dbReference>
<gene>
    <name evidence="2" type="ORF">F3Y22_tig00113719pilonHSYRG00147</name>
</gene>
<evidence type="ECO:0000256" key="1">
    <source>
        <dbReference type="SAM" id="MobiDB-lite"/>
    </source>
</evidence>
<organism evidence="2 3">
    <name type="scientific">Hibiscus syriacus</name>
    <name type="common">Rose of Sharon</name>
    <dbReference type="NCBI Taxonomy" id="106335"/>
    <lineage>
        <taxon>Eukaryota</taxon>
        <taxon>Viridiplantae</taxon>
        <taxon>Streptophyta</taxon>
        <taxon>Embryophyta</taxon>
        <taxon>Tracheophyta</taxon>
        <taxon>Spermatophyta</taxon>
        <taxon>Magnoliopsida</taxon>
        <taxon>eudicotyledons</taxon>
        <taxon>Gunneridae</taxon>
        <taxon>Pentapetalae</taxon>
        <taxon>rosids</taxon>
        <taxon>malvids</taxon>
        <taxon>Malvales</taxon>
        <taxon>Malvaceae</taxon>
        <taxon>Malvoideae</taxon>
        <taxon>Hibiscus</taxon>
    </lineage>
</organism>
<keyword evidence="3" id="KW-1185">Reference proteome</keyword>
<accession>A0A6A2X522</accession>
<feature type="compositionally biased region" description="Polar residues" evidence="1">
    <location>
        <begin position="120"/>
        <end position="135"/>
    </location>
</feature>
<sequence>MQNFSKDFEPFEEYYKTQKPNASMNDMVQASATEYNLEGELLEVFYECEKDLMAEAALEAQVGPGFRDSCVKIDECQNQENEVLSDASFQKARAFSEGDIKTLGNGNVSIIHSPVERPLTVSSCSPKNEGKSSPDTGTRRRRGISKGKSSMLAGRLLPTVNRGSMEGSQRSKNPMTLRGNHR</sequence>
<evidence type="ECO:0000313" key="2">
    <source>
        <dbReference type="EMBL" id="KAE8662175.1"/>
    </source>
</evidence>
<proteinExistence type="predicted"/>
<dbReference type="AlphaFoldDB" id="A0A6A2X522"/>
<comment type="caution">
    <text evidence="2">The sequence shown here is derived from an EMBL/GenBank/DDBJ whole genome shotgun (WGS) entry which is preliminary data.</text>
</comment>
<evidence type="ECO:0000313" key="3">
    <source>
        <dbReference type="Proteomes" id="UP000436088"/>
    </source>
</evidence>
<feature type="region of interest" description="Disordered" evidence="1">
    <location>
        <begin position="119"/>
        <end position="182"/>
    </location>
</feature>